<dbReference type="Proteomes" id="UP000318288">
    <property type="component" value="Unassembled WGS sequence"/>
</dbReference>
<evidence type="ECO:0000313" key="3">
    <source>
        <dbReference type="EMBL" id="TWU60006.1"/>
    </source>
</evidence>
<proteinExistence type="predicted"/>
<feature type="region of interest" description="Disordered" evidence="1">
    <location>
        <begin position="1"/>
        <end position="21"/>
    </location>
</feature>
<feature type="compositionally biased region" description="Polar residues" evidence="1">
    <location>
        <begin position="1"/>
        <end position="10"/>
    </location>
</feature>
<dbReference type="EMBL" id="SJPW01000001">
    <property type="protein sequence ID" value="TWU60006.1"/>
    <property type="molecule type" value="Genomic_DNA"/>
</dbReference>
<protein>
    <submittedName>
        <fullName evidence="3">Uncharacterized protein</fullName>
    </submittedName>
</protein>
<feature type="transmembrane region" description="Helical" evidence="2">
    <location>
        <begin position="243"/>
        <end position="264"/>
    </location>
</feature>
<keyword evidence="4" id="KW-1185">Reference proteome</keyword>
<sequence>MTNPTTTQAIESEPGGESKLTPDQIAVAAYFASDQYKQSRSKSDESDEAIADPGSGRVLRAYTLELEKEDGLSIAMAFYGLGAFWILSAMAAAYGIWILGGFMNLTFAFWIAMVQFTFAPIFVCLSMIAVTSSMWYVSLAKRFFVAVMMLTPGVMMLMFGLEPLAFLDAGDVWPKVALQVLAYAVACAVVSLPMQLWGGWSLSQARETPRQLPRLGTYEILELITIASILFAIAVLVRNRDTWREIVVASVVAIVTTVGVIAVIASRLNPDGPRWFGTFVGFVCGYIAMLIASMYAFSRFDETIYSLNQDQQWNIVMIASVVGTALFMLTLTLGQWWLRACGWQCVIRRGGDQNGEQPSE</sequence>
<reference evidence="3 4" key="1">
    <citation type="submission" date="2019-02" db="EMBL/GenBank/DDBJ databases">
        <title>Deep-cultivation of Planctomycetes and their phenomic and genomic characterization uncovers novel biology.</title>
        <authorList>
            <person name="Wiegand S."/>
            <person name="Jogler M."/>
            <person name="Boedeker C."/>
            <person name="Pinto D."/>
            <person name="Vollmers J."/>
            <person name="Rivas-Marin E."/>
            <person name="Kohn T."/>
            <person name="Peeters S.H."/>
            <person name="Heuer A."/>
            <person name="Rast P."/>
            <person name="Oberbeckmann S."/>
            <person name="Bunk B."/>
            <person name="Jeske O."/>
            <person name="Meyerdierks A."/>
            <person name="Storesund J.E."/>
            <person name="Kallscheuer N."/>
            <person name="Luecker S."/>
            <person name="Lage O.M."/>
            <person name="Pohl T."/>
            <person name="Merkel B.J."/>
            <person name="Hornburger P."/>
            <person name="Mueller R.-W."/>
            <person name="Bruemmer F."/>
            <person name="Labrenz M."/>
            <person name="Spormann A.M."/>
            <person name="Op Den Camp H."/>
            <person name="Overmann J."/>
            <person name="Amann R."/>
            <person name="Jetten M.S.M."/>
            <person name="Mascher T."/>
            <person name="Medema M.H."/>
            <person name="Devos D.P."/>
            <person name="Kaster A.-K."/>
            <person name="Ovreas L."/>
            <person name="Rohde M."/>
            <person name="Galperin M.Y."/>
            <person name="Jogler C."/>
        </authorList>
    </citation>
    <scope>NUCLEOTIDE SEQUENCE [LARGE SCALE GENOMIC DNA]</scope>
    <source>
        <strain evidence="3 4">Poly51</strain>
    </source>
</reference>
<evidence type="ECO:0000256" key="1">
    <source>
        <dbReference type="SAM" id="MobiDB-lite"/>
    </source>
</evidence>
<name>A0A5C6FDX1_9BACT</name>
<comment type="caution">
    <text evidence="3">The sequence shown here is derived from an EMBL/GenBank/DDBJ whole genome shotgun (WGS) entry which is preliminary data.</text>
</comment>
<gene>
    <name evidence="3" type="ORF">Poly51_02790</name>
</gene>
<feature type="transmembrane region" description="Helical" evidence="2">
    <location>
        <begin position="181"/>
        <end position="200"/>
    </location>
</feature>
<feature type="transmembrane region" description="Helical" evidence="2">
    <location>
        <begin position="276"/>
        <end position="297"/>
    </location>
</feature>
<organism evidence="3 4">
    <name type="scientific">Rubripirellula tenax</name>
    <dbReference type="NCBI Taxonomy" id="2528015"/>
    <lineage>
        <taxon>Bacteria</taxon>
        <taxon>Pseudomonadati</taxon>
        <taxon>Planctomycetota</taxon>
        <taxon>Planctomycetia</taxon>
        <taxon>Pirellulales</taxon>
        <taxon>Pirellulaceae</taxon>
        <taxon>Rubripirellula</taxon>
    </lineage>
</organism>
<feature type="transmembrane region" description="Helical" evidence="2">
    <location>
        <begin position="317"/>
        <end position="338"/>
    </location>
</feature>
<accession>A0A5C6FDX1</accession>
<keyword evidence="2" id="KW-0812">Transmembrane</keyword>
<feature type="transmembrane region" description="Helical" evidence="2">
    <location>
        <begin position="76"/>
        <end position="99"/>
    </location>
</feature>
<feature type="transmembrane region" description="Helical" evidence="2">
    <location>
        <begin position="143"/>
        <end position="161"/>
    </location>
</feature>
<dbReference type="RefSeq" id="WP_146453555.1">
    <property type="nucleotide sequence ID" value="NZ_SJPW01000001.1"/>
</dbReference>
<keyword evidence="2" id="KW-1133">Transmembrane helix</keyword>
<dbReference type="OrthoDB" id="265966at2"/>
<feature type="transmembrane region" description="Helical" evidence="2">
    <location>
        <begin position="220"/>
        <end position="237"/>
    </location>
</feature>
<feature type="transmembrane region" description="Helical" evidence="2">
    <location>
        <begin position="105"/>
        <end position="131"/>
    </location>
</feature>
<keyword evidence="2" id="KW-0472">Membrane</keyword>
<dbReference type="AlphaFoldDB" id="A0A5C6FDX1"/>
<evidence type="ECO:0000313" key="4">
    <source>
        <dbReference type="Proteomes" id="UP000318288"/>
    </source>
</evidence>
<evidence type="ECO:0000256" key="2">
    <source>
        <dbReference type="SAM" id="Phobius"/>
    </source>
</evidence>